<protein>
    <submittedName>
        <fullName evidence="1">5447_t:CDS:1</fullName>
    </submittedName>
</protein>
<dbReference type="Proteomes" id="UP000789860">
    <property type="component" value="Unassembled WGS sequence"/>
</dbReference>
<reference evidence="1" key="1">
    <citation type="submission" date="2021-06" db="EMBL/GenBank/DDBJ databases">
        <authorList>
            <person name="Kallberg Y."/>
            <person name="Tangrot J."/>
            <person name="Rosling A."/>
        </authorList>
    </citation>
    <scope>NUCLEOTIDE SEQUENCE</scope>
    <source>
        <strain evidence="1">AU212A</strain>
    </source>
</reference>
<organism evidence="1 2">
    <name type="scientific">Scutellospora calospora</name>
    <dbReference type="NCBI Taxonomy" id="85575"/>
    <lineage>
        <taxon>Eukaryota</taxon>
        <taxon>Fungi</taxon>
        <taxon>Fungi incertae sedis</taxon>
        <taxon>Mucoromycota</taxon>
        <taxon>Glomeromycotina</taxon>
        <taxon>Glomeromycetes</taxon>
        <taxon>Diversisporales</taxon>
        <taxon>Gigasporaceae</taxon>
        <taxon>Scutellospora</taxon>
    </lineage>
</organism>
<proteinExistence type="predicted"/>
<dbReference type="EMBL" id="CAJVPM010003768">
    <property type="protein sequence ID" value="CAG8505569.1"/>
    <property type="molecule type" value="Genomic_DNA"/>
</dbReference>
<gene>
    <name evidence="1" type="ORF">SCALOS_LOCUS3434</name>
</gene>
<keyword evidence="2" id="KW-1185">Reference proteome</keyword>
<name>A0ACA9L1C9_9GLOM</name>
<comment type="caution">
    <text evidence="1">The sequence shown here is derived from an EMBL/GenBank/DDBJ whole genome shotgun (WGS) entry which is preliminary data.</text>
</comment>
<sequence length="408" mass="46522">MKAQNNHVQLNRAPFTSAFAFFATKKSAFLVGCPAITEGSISKKSTSGYRARYVCSECFHLQGGHFYENPGKGYKFVSCAELEKHKDDTSKALIDIRNWIILVGESHDQKLKKSLLSLLTPTLKILNNDSKNSLKIQPELPSSFLIKAALKLKFNSSKLTSARLSPENATSMGEKIENEEKMMLKIKAAQSERERLLKIISQYTGNVVINQNAHSIQSRDNLVQFLSAKLIFAFKNPDLAIHDIFEYAPGINEKDIEKILTCYETGKSCLEAILRQDVYQTEPRPKYGRGARNVDRYTYAKIDAMKKEKNKISNITIQQKTSTHDLLFEMLKKSSEASSSTQVSSSTQILNVEYYQKRKRRKTTDEEKTILSRLFEFSDTVLLSVINEIMTELEKISSDWTYDRIKQY</sequence>
<accession>A0ACA9L1C9</accession>
<evidence type="ECO:0000313" key="1">
    <source>
        <dbReference type="EMBL" id="CAG8505569.1"/>
    </source>
</evidence>
<evidence type="ECO:0000313" key="2">
    <source>
        <dbReference type="Proteomes" id="UP000789860"/>
    </source>
</evidence>